<reference evidence="2 3" key="1">
    <citation type="submission" date="2014-03" db="EMBL/GenBank/DDBJ databases">
        <title>Whole genome sequence of Novosphingobium resinovorum KF1.</title>
        <authorList>
            <person name="Gan H.M."/>
            <person name="Gan H.Y."/>
            <person name="Chew T.H."/>
            <person name="Savka M.A."/>
        </authorList>
    </citation>
    <scope>NUCLEOTIDE SEQUENCE [LARGE SCALE GENOMIC DNA]</scope>
    <source>
        <strain evidence="2 3">KF1</strain>
    </source>
</reference>
<sequence length="302" mass="32959">MKGPAFLYFIVAATLAISAATAREPASFELGGYIVGVYARPGDVSIVRGKATIPVLKPTPIAIGDRIVIANTARVTLQTNQSRQRREISARDSPFLVTGPPPPTSRFATFIDALLGRKPERRQILNEPPVKQNHADSKGVTNCPTSASGVLPLERARAINQIDQDVWGTQPFFLAWSYGQAPFSVKLRDGSPDGRLLIDRICENGIAVPVPEFFSGTATVEVSDATGKIISWRLRRVVEPQLPTLLPPGFDPVTAELARGLDALDQPGEHTRVMSLTHFHNIERLNVIAWRLLFAARDGNEL</sequence>
<comment type="caution">
    <text evidence="2">The sequence shown here is derived from an EMBL/GenBank/DDBJ whole genome shotgun (WGS) entry which is preliminary data.</text>
</comment>
<dbReference type="RefSeq" id="WP_155986180.1">
    <property type="nucleotide sequence ID" value="NZ_JFYZ01000002.1"/>
</dbReference>
<feature type="signal peptide" evidence="1">
    <location>
        <begin position="1"/>
        <end position="22"/>
    </location>
</feature>
<feature type="chain" id="PRO_5001557164" evidence="1">
    <location>
        <begin position="23"/>
        <end position="302"/>
    </location>
</feature>
<name>A0A031K3Z2_9SPHN</name>
<gene>
    <name evidence="2" type="ORF">BV97_01117</name>
</gene>
<protein>
    <submittedName>
        <fullName evidence="2">Uncharacterized protein</fullName>
    </submittedName>
</protein>
<organism evidence="2 3">
    <name type="scientific">Novosphingobium resinovorum</name>
    <dbReference type="NCBI Taxonomy" id="158500"/>
    <lineage>
        <taxon>Bacteria</taxon>
        <taxon>Pseudomonadati</taxon>
        <taxon>Pseudomonadota</taxon>
        <taxon>Alphaproteobacteria</taxon>
        <taxon>Sphingomonadales</taxon>
        <taxon>Sphingomonadaceae</taxon>
        <taxon>Novosphingobium</taxon>
    </lineage>
</organism>
<dbReference type="AlphaFoldDB" id="A0A031K3Z2"/>
<evidence type="ECO:0000313" key="2">
    <source>
        <dbReference type="EMBL" id="EZP83924.1"/>
    </source>
</evidence>
<keyword evidence="1" id="KW-0732">Signal</keyword>
<evidence type="ECO:0000313" key="3">
    <source>
        <dbReference type="Proteomes" id="UP000024329"/>
    </source>
</evidence>
<proteinExistence type="predicted"/>
<accession>A0A031K3Z2</accession>
<dbReference type="Proteomes" id="UP000024329">
    <property type="component" value="Unassembled WGS sequence"/>
</dbReference>
<dbReference type="EMBL" id="JFYZ01000002">
    <property type="protein sequence ID" value="EZP83924.1"/>
    <property type="molecule type" value="Genomic_DNA"/>
</dbReference>
<evidence type="ECO:0000256" key="1">
    <source>
        <dbReference type="SAM" id="SignalP"/>
    </source>
</evidence>